<keyword evidence="2" id="KW-1133">Transmembrane helix</keyword>
<dbReference type="InParanoid" id="A0A1E7FXW7"/>
<keyword evidence="2" id="KW-0812">Transmembrane</keyword>
<name>A0A1E7FXW7_9STRA</name>
<evidence type="ECO:0000313" key="4">
    <source>
        <dbReference type="EMBL" id="OEU22987.1"/>
    </source>
</evidence>
<reference evidence="4 5" key="1">
    <citation type="submission" date="2016-09" db="EMBL/GenBank/DDBJ databases">
        <title>Extensive genetic diversity and differential bi-allelic expression allows diatom success in the polar Southern Ocean.</title>
        <authorList>
            <consortium name="DOE Joint Genome Institute"/>
            <person name="Mock T."/>
            <person name="Otillar R.P."/>
            <person name="Strauss J."/>
            <person name="Dupont C."/>
            <person name="Frickenhaus S."/>
            <person name="Maumus F."/>
            <person name="Mcmullan M."/>
            <person name="Sanges R."/>
            <person name="Schmutz J."/>
            <person name="Toseland A."/>
            <person name="Valas R."/>
            <person name="Veluchamy A."/>
            <person name="Ward B.J."/>
            <person name="Allen A."/>
            <person name="Barry K."/>
            <person name="Falciatore A."/>
            <person name="Ferrante M."/>
            <person name="Fortunato A.E."/>
            <person name="Gloeckner G."/>
            <person name="Gruber A."/>
            <person name="Hipkin R."/>
            <person name="Janech M."/>
            <person name="Kroth P."/>
            <person name="Leese F."/>
            <person name="Lindquist E."/>
            <person name="Lyon B.R."/>
            <person name="Martin J."/>
            <person name="Mayer C."/>
            <person name="Parker M."/>
            <person name="Quesneville H."/>
            <person name="Raymond J."/>
            <person name="Uhlig C."/>
            <person name="Valentin K.U."/>
            <person name="Worden A.Z."/>
            <person name="Armbrust E.V."/>
            <person name="Bowler C."/>
            <person name="Green B."/>
            <person name="Moulton V."/>
            <person name="Van Oosterhout C."/>
            <person name="Grigoriev I."/>
        </authorList>
    </citation>
    <scope>NUCLEOTIDE SEQUENCE [LARGE SCALE GENOMIC DNA]</scope>
    <source>
        <strain evidence="4 5">CCMP1102</strain>
    </source>
</reference>
<gene>
    <name evidence="4" type="ORF">FRACYDRAFT_233151</name>
</gene>
<evidence type="ECO:0000256" key="2">
    <source>
        <dbReference type="SAM" id="Phobius"/>
    </source>
</evidence>
<evidence type="ECO:0008006" key="6">
    <source>
        <dbReference type="Google" id="ProtNLM"/>
    </source>
</evidence>
<evidence type="ECO:0000256" key="3">
    <source>
        <dbReference type="SAM" id="SignalP"/>
    </source>
</evidence>
<feature type="region of interest" description="Disordered" evidence="1">
    <location>
        <begin position="506"/>
        <end position="529"/>
    </location>
</feature>
<dbReference type="KEGG" id="fcy:FRACYDRAFT_233151"/>
<evidence type="ECO:0000313" key="5">
    <source>
        <dbReference type="Proteomes" id="UP000095751"/>
    </source>
</evidence>
<dbReference type="AlphaFoldDB" id="A0A1E7FXW7"/>
<keyword evidence="5" id="KW-1185">Reference proteome</keyword>
<dbReference type="Proteomes" id="UP000095751">
    <property type="component" value="Unassembled WGS sequence"/>
</dbReference>
<keyword evidence="3" id="KW-0732">Signal</keyword>
<dbReference type="EMBL" id="KV784353">
    <property type="protein sequence ID" value="OEU22987.1"/>
    <property type="molecule type" value="Genomic_DNA"/>
</dbReference>
<feature type="signal peptide" evidence="3">
    <location>
        <begin position="1"/>
        <end position="29"/>
    </location>
</feature>
<dbReference type="OrthoDB" id="41351at2759"/>
<organism evidence="4 5">
    <name type="scientific">Fragilariopsis cylindrus CCMP1102</name>
    <dbReference type="NCBI Taxonomy" id="635003"/>
    <lineage>
        <taxon>Eukaryota</taxon>
        <taxon>Sar</taxon>
        <taxon>Stramenopiles</taxon>
        <taxon>Ochrophyta</taxon>
        <taxon>Bacillariophyta</taxon>
        <taxon>Bacillariophyceae</taxon>
        <taxon>Bacillariophycidae</taxon>
        <taxon>Bacillariales</taxon>
        <taxon>Bacillariaceae</taxon>
        <taxon>Fragilariopsis</taxon>
    </lineage>
</organism>
<protein>
    <recommendedName>
        <fullName evidence="6">Fe/B12 periplasmic-binding domain-containing protein</fullName>
    </recommendedName>
</protein>
<feature type="transmembrane region" description="Helical" evidence="2">
    <location>
        <begin position="480"/>
        <end position="500"/>
    </location>
</feature>
<evidence type="ECO:0000256" key="1">
    <source>
        <dbReference type="SAM" id="MobiDB-lite"/>
    </source>
</evidence>
<sequence length="556" mass="61353">MTTKATESPLLLLLLALIIMLATPPVVNAGYFMDDRGREFNFEGKPTVAARAATGILSLYHMGMREDQIKATWGLWSIRGSDLDINNPEAGSRYPESDPTPEEVEFLHGLINLSPSCHTNPRGCFRIDNVTLVEEYKSEFDYILFIDNGGDDSMKTVEEETGVPVVFIDTFYEYDPECRFTNFTVSENYTNCFGRSMIDIAKRVEELAIALGTDIDTERVESDKQAACEAAYEFSDTMKQKQEEGVRFMTSINAINKDENGIDFFEFRTIDPIKLWIPRTLEELGMPILHHDDGSLTLQNISTRVTGNEYFLDCPEGDLSVDCNDNTMYPVDFWLWDSRSYLNIIGVDTVVFESLFPDKAILAGQHWHYARNDGAVSYNAIARMLTTMTEKVKGAQRLYDDETPCVDVDPKTTVTAIVGGGLDRNEYVCYNEDLIQKEYLTCDRPTTTEAPVASPVSEPVASPVMAPVAGTEETPAPSGAAQSTTFIVAILAGSIMMLLFEDDHSHSHDNASSGTVEESSGEDNGDGDVGALEVSSASVIGSIASLIGTAVTFFIM</sequence>
<accession>A0A1E7FXW7</accession>
<feature type="chain" id="PRO_5009193647" description="Fe/B12 periplasmic-binding domain-containing protein" evidence="3">
    <location>
        <begin position="30"/>
        <end position="556"/>
    </location>
</feature>
<keyword evidence="2" id="KW-0472">Membrane</keyword>
<proteinExistence type="predicted"/>